<accession>A0A249Y3L0</accession>
<protein>
    <submittedName>
        <fullName evidence="1">Uncharacterized protein</fullName>
    </submittedName>
</protein>
<proteinExistence type="predicted"/>
<sequence length="68" mass="7465">MHILEEVFNDIKAAAANAPACVQNPASQAMLLGQIAHAQAEMNNAFDQAKRKLMALPKDHPTFQSQDY</sequence>
<gene>
    <name evidence="1" type="ORF">2050H1_095</name>
</gene>
<evidence type="ECO:0000313" key="2">
    <source>
        <dbReference type="Proteomes" id="UP000224362"/>
    </source>
</evidence>
<evidence type="ECO:0000313" key="1">
    <source>
        <dbReference type="EMBL" id="ASZ78861.1"/>
    </source>
</evidence>
<organism evidence="1 2">
    <name type="scientific">Serratia phage 2050H1</name>
    <dbReference type="NCBI Taxonomy" id="2024250"/>
    <lineage>
        <taxon>Viruses</taxon>
        <taxon>Duplodnaviria</taxon>
        <taxon>Heunggongvirae</taxon>
        <taxon>Uroviricota</taxon>
        <taxon>Caudoviricetes</taxon>
        <taxon>Pantevenvirales</taxon>
        <taxon>Ackermannviridae</taxon>
        <taxon>Miltonvirus</taxon>
        <taxon>Miltonvirus MAM1</taxon>
    </lineage>
</organism>
<name>A0A249Y3L0_9CAUD</name>
<dbReference type="EMBL" id="MF285619">
    <property type="protein sequence ID" value="ASZ78861.1"/>
    <property type="molecule type" value="Genomic_DNA"/>
</dbReference>
<dbReference type="Proteomes" id="UP000224362">
    <property type="component" value="Segment"/>
</dbReference>
<reference evidence="1 2" key="1">
    <citation type="submission" date="2017-06" db="EMBL/GenBank/DDBJ databases">
        <authorList>
            <person name="Kim H.J."/>
            <person name="Triplett B.A."/>
        </authorList>
    </citation>
    <scope>NUCLEOTIDE SEQUENCE [LARGE SCALE GENOMIC DNA]</scope>
</reference>